<keyword evidence="3" id="KW-0524">Neurogenesis</keyword>
<evidence type="ECO:0000256" key="2">
    <source>
        <dbReference type="ARBA" id="ARBA00022782"/>
    </source>
</evidence>
<dbReference type="SUPFAM" id="SSF47459">
    <property type="entry name" value="HLH, helix-loop-helix DNA-binding domain"/>
    <property type="match status" value="1"/>
</dbReference>
<keyword evidence="1" id="KW-0217">Developmental protein</keyword>
<evidence type="ECO:0000256" key="1">
    <source>
        <dbReference type="ARBA" id="ARBA00022473"/>
    </source>
</evidence>
<feature type="region of interest" description="Disordered" evidence="8">
    <location>
        <begin position="199"/>
        <end position="233"/>
    </location>
</feature>
<evidence type="ECO:0000313" key="10">
    <source>
        <dbReference type="EMBL" id="KAL5104129.1"/>
    </source>
</evidence>
<dbReference type="SMART" id="SM00353">
    <property type="entry name" value="HLH"/>
    <property type="match status" value="1"/>
</dbReference>
<dbReference type="InterPro" id="IPR036638">
    <property type="entry name" value="HLH_DNA-bd_sf"/>
</dbReference>
<sequence>MGVLLPGRRERTHSLANLLTDWMTDWSTDGRVVSTSPSINQFEESVALGLGQGQRVGGAAALPRVLGGFKGKSGLPSMVKKRYAPFSRVVLAHRGENAITVAAMPSHVIYIMLATFSFFPNDNKPFHWLSWRQITRSYDGFIPANERPERNYSAETVDTLVPTCPFPKSREFTVMMNAPSGGYPSYSQFTFNQNAVISQLPQHHQHQQQKAHHRLHQQPEQQHSIQDSSISLSPSTSVSSIYAFYHQQQQQHQHIQQLNAAASINDFGDRIDTEALSQRHRKKRGPKKKPLTKEREDRMRSRRARANDRERNRMHGLNRALEALRERVPVFSANQRLSKIETLRLAKNYIRALTDILESSEAQPDSLKMALTLTDGLSQNTTNLVAGSLKVSPRVLLQMQKRNSHGTNDGVSSSGTMPQEAGMAREADYYCSSYGFGQAHQGIYSSIPDCQFPDRFINE</sequence>
<dbReference type="InterPro" id="IPR011598">
    <property type="entry name" value="bHLH_dom"/>
</dbReference>
<feature type="domain" description="BHLH" evidence="9">
    <location>
        <begin position="301"/>
        <end position="353"/>
    </location>
</feature>
<organism evidence="10 11">
    <name type="scientific">Taenia crassiceps</name>
    <dbReference type="NCBI Taxonomy" id="6207"/>
    <lineage>
        <taxon>Eukaryota</taxon>
        <taxon>Metazoa</taxon>
        <taxon>Spiralia</taxon>
        <taxon>Lophotrochozoa</taxon>
        <taxon>Platyhelminthes</taxon>
        <taxon>Cestoda</taxon>
        <taxon>Eucestoda</taxon>
        <taxon>Cyclophyllidea</taxon>
        <taxon>Taeniidae</taxon>
        <taxon>Taenia</taxon>
    </lineage>
</organism>
<keyword evidence="7" id="KW-0539">Nucleus</keyword>
<evidence type="ECO:0000256" key="6">
    <source>
        <dbReference type="ARBA" id="ARBA00023163"/>
    </source>
</evidence>
<evidence type="ECO:0000256" key="7">
    <source>
        <dbReference type="ARBA" id="ARBA00023242"/>
    </source>
</evidence>
<dbReference type="Proteomes" id="UP001651158">
    <property type="component" value="Unassembled WGS sequence"/>
</dbReference>
<dbReference type="Pfam" id="PF00010">
    <property type="entry name" value="HLH"/>
    <property type="match status" value="1"/>
</dbReference>
<feature type="compositionally biased region" description="Low complexity" evidence="8">
    <location>
        <begin position="221"/>
        <end position="233"/>
    </location>
</feature>
<dbReference type="InterPro" id="IPR022575">
    <property type="entry name" value="NeuroD_DUF"/>
</dbReference>
<keyword evidence="5" id="KW-0238">DNA-binding</keyword>
<comment type="caution">
    <text evidence="10">The sequence shown here is derived from an EMBL/GenBank/DDBJ whole genome shotgun (WGS) entry which is preliminary data.</text>
</comment>
<feature type="compositionally biased region" description="Basic residues" evidence="8">
    <location>
        <begin position="278"/>
        <end position="290"/>
    </location>
</feature>
<protein>
    <submittedName>
        <fullName evidence="10">Neurogenic differentiation factor 6-A</fullName>
    </submittedName>
</protein>
<dbReference type="PROSITE" id="PS50888">
    <property type="entry name" value="BHLH"/>
    <property type="match status" value="1"/>
</dbReference>
<dbReference type="Gene3D" id="4.10.280.10">
    <property type="entry name" value="Helix-loop-helix DNA-binding domain"/>
    <property type="match status" value="1"/>
</dbReference>
<dbReference type="Pfam" id="PF12533">
    <property type="entry name" value="Neuro_bHLH"/>
    <property type="match status" value="1"/>
</dbReference>
<evidence type="ECO:0000259" key="9">
    <source>
        <dbReference type="PROSITE" id="PS50888"/>
    </source>
</evidence>
<dbReference type="CDD" id="cd11427">
    <property type="entry name" value="bHLH_TS_NeuroD"/>
    <property type="match status" value="1"/>
</dbReference>
<name>A0ABR4Q3B2_9CEST</name>
<keyword evidence="2" id="KW-0221">Differentiation</keyword>
<dbReference type="InterPro" id="IPR050359">
    <property type="entry name" value="bHLH_transcription_factors"/>
</dbReference>
<dbReference type="PANTHER" id="PTHR19290">
    <property type="entry name" value="BASIC HELIX-LOOP-HELIX PROTEIN NEUROGENIN-RELATED"/>
    <property type="match status" value="1"/>
</dbReference>
<evidence type="ECO:0000256" key="3">
    <source>
        <dbReference type="ARBA" id="ARBA00022902"/>
    </source>
</evidence>
<gene>
    <name evidence="10" type="ORF">TcWFU_007295</name>
</gene>
<evidence type="ECO:0000256" key="5">
    <source>
        <dbReference type="ARBA" id="ARBA00023125"/>
    </source>
</evidence>
<keyword evidence="6" id="KW-0804">Transcription</keyword>
<dbReference type="EMBL" id="JAKROA010000014">
    <property type="protein sequence ID" value="KAL5104129.1"/>
    <property type="molecule type" value="Genomic_DNA"/>
</dbReference>
<dbReference type="PANTHER" id="PTHR19290:SF134">
    <property type="entry name" value="NEUROGENIC DIFFERENTIATION FACTOR 1"/>
    <property type="match status" value="1"/>
</dbReference>
<feature type="compositionally biased region" description="Basic residues" evidence="8">
    <location>
        <begin position="203"/>
        <end position="216"/>
    </location>
</feature>
<reference evidence="10 11" key="1">
    <citation type="journal article" date="2022" name="Front. Cell. Infect. Microbiol.">
        <title>The Genomes of Two Strains of Taenia crassiceps the Animal Model for the Study of Human Cysticercosis.</title>
        <authorList>
            <person name="Bobes R.J."/>
            <person name="Estrada K."/>
            <person name="Rios-Valencia D.G."/>
            <person name="Calderon-Gallegos A."/>
            <person name="de la Torre P."/>
            <person name="Carrero J.C."/>
            <person name="Sanchez-Flores A."/>
            <person name="Laclette J.P."/>
        </authorList>
    </citation>
    <scope>NUCLEOTIDE SEQUENCE [LARGE SCALE GENOMIC DNA]</scope>
    <source>
        <strain evidence="10">WFUcys</strain>
    </source>
</reference>
<feature type="compositionally biased region" description="Basic and acidic residues" evidence="8">
    <location>
        <begin position="291"/>
        <end position="313"/>
    </location>
</feature>
<accession>A0ABR4Q3B2</accession>
<evidence type="ECO:0000256" key="8">
    <source>
        <dbReference type="SAM" id="MobiDB-lite"/>
    </source>
</evidence>
<keyword evidence="4" id="KW-0805">Transcription regulation</keyword>
<evidence type="ECO:0000256" key="4">
    <source>
        <dbReference type="ARBA" id="ARBA00023015"/>
    </source>
</evidence>
<proteinExistence type="predicted"/>
<keyword evidence="11" id="KW-1185">Reference proteome</keyword>
<feature type="region of interest" description="Disordered" evidence="8">
    <location>
        <begin position="274"/>
        <end position="313"/>
    </location>
</feature>
<evidence type="ECO:0000313" key="11">
    <source>
        <dbReference type="Proteomes" id="UP001651158"/>
    </source>
</evidence>